<feature type="domain" description="OmpR/PhoB-type" evidence="9">
    <location>
        <begin position="127"/>
        <end position="225"/>
    </location>
</feature>
<feature type="DNA-binding region" description="OmpR/PhoB-type" evidence="7">
    <location>
        <begin position="127"/>
        <end position="225"/>
    </location>
</feature>
<gene>
    <name evidence="10" type="ORF">ISU02_07730</name>
</gene>
<comment type="function">
    <text evidence="5">May play the central regulatory role in sporulation. It may be an element of the effector pathway responsible for the activation of sporulation genes in response to nutritional stress. Spo0A may act in concert with spo0H (a sigma factor) to control the expression of some genes that are critical to the sporulation process.</text>
</comment>
<evidence type="ECO:0000256" key="2">
    <source>
        <dbReference type="ARBA" id="ARBA00023015"/>
    </source>
</evidence>
<dbReference type="Gene3D" id="3.40.50.2300">
    <property type="match status" value="1"/>
</dbReference>
<keyword evidence="4" id="KW-0804">Transcription</keyword>
<protein>
    <recommendedName>
        <fullName evidence="1">Stage 0 sporulation protein A homolog</fullName>
    </recommendedName>
</protein>
<evidence type="ECO:0000259" key="8">
    <source>
        <dbReference type="PROSITE" id="PS50110"/>
    </source>
</evidence>
<feature type="modified residue" description="4-aspartylphosphate" evidence="6">
    <location>
        <position position="52"/>
    </location>
</feature>
<evidence type="ECO:0000259" key="9">
    <source>
        <dbReference type="PROSITE" id="PS51755"/>
    </source>
</evidence>
<dbReference type="CDD" id="cd00383">
    <property type="entry name" value="trans_reg_C"/>
    <property type="match status" value="1"/>
</dbReference>
<dbReference type="InterPro" id="IPR011006">
    <property type="entry name" value="CheY-like_superfamily"/>
</dbReference>
<evidence type="ECO:0000256" key="7">
    <source>
        <dbReference type="PROSITE-ProRule" id="PRU01091"/>
    </source>
</evidence>
<comment type="caution">
    <text evidence="10">The sequence shown here is derived from an EMBL/GenBank/DDBJ whole genome shotgun (WGS) entry which is preliminary data.</text>
</comment>
<name>A0ABR9ZRD2_9FIRM</name>
<keyword evidence="2" id="KW-0805">Transcription regulation</keyword>
<organism evidence="10 11">
    <name type="scientific">Fusibacter ferrireducens</name>
    <dbReference type="NCBI Taxonomy" id="2785058"/>
    <lineage>
        <taxon>Bacteria</taxon>
        <taxon>Bacillati</taxon>
        <taxon>Bacillota</taxon>
        <taxon>Clostridia</taxon>
        <taxon>Eubacteriales</taxon>
        <taxon>Eubacteriales Family XII. Incertae Sedis</taxon>
        <taxon>Fusibacter</taxon>
    </lineage>
</organism>
<sequence>MYKIMVVEDDFTIASTLKNTLEKWGYEASIVTDFDNVLEHFITFSPHLILMDITLPKFDGYYFCQKIREHATLPILFMSSRDSNMDIIMAINLGADDYITKPFDLNLLLAKITALLRRSYAYQENTLALLEYDHLILNLDQMTATYFDATISLTKNELRILKRLIEKAPQVVTREDIMRTLWDHESFVDDNTLTVNINRLRKKLESLSLTDWLQTKKGQGYAINAQKLL</sequence>
<dbReference type="EMBL" id="JADKNH010000004">
    <property type="protein sequence ID" value="MBF4693005.1"/>
    <property type="molecule type" value="Genomic_DNA"/>
</dbReference>
<dbReference type="InterPro" id="IPR039420">
    <property type="entry name" value="WalR-like"/>
</dbReference>
<keyword evidence="6" id="KW-0597">Phosphoprotein</keyword>
<evidence type="ECO:0000256" key="4">
    <source>
        <dbReference type="ARBA" id="ARBA00023163"/>
    </source>
</evidence>
<dbReference type="PROSITE" id="PS50110">
    <property type="entry name" value="RESPONSE_REGULATORY"/>
    <property type="match status" value="1"/>
</dbReference>
<dbReference type="Proteomes" id="UP000614200">
    <property type="component" value="Unassembled WGS sequence"/>
</dbReference>
<dbReference type="Pfam" id="PF00072">
    <property type="entry name" value="Response_reg"/>
    <property type="match status" value="1"/>
</dbReference>
<dbReference type="SMART" id="SM00448">
    <property type="entry name" value="REC"/>
    <property type="match status" value="1"/>
</dbReference>
<evidence type="ECO:0000313" key="10">
    <source>
        <dbReference type="EMBL" id="MBF4693005.1"/>
    </source>
</evidence>
<dbReference type="RefSeq" id="WP_194701241.1">
    <property type="nucleotide sequence ID" value="NZ_JADKNH010000004.1"/>
</dbReference>
<evidence type="ECO:0000256" key="1">
    <source>
        <dbReference type="ARBA" id="ARBA00018672"/>
    </source>
</evidence>
<accession>A0ABR9ZRD2</accession>
<dbReference type="PANTHER" id="PTHR48111:SF43">
    <property type="entry name" value="STAGE 0 SPORULATION PROTEIN A HOMOLOG"/>
    <property type="match status" value="1"/>
</dbReference>
<dbReference type="PANTHER" id="PTHR48111">
    <property type="entry name" value="REGULATOR OF RPOS"/>
    <property type="match status" value="1"/>
</dbReference>
<dbReference type="Pfam" id="PF00486">
    <property type="entry name" value="Trans_reg_C"/>
    <property type="match status" value="1"/>
</dbReference>
<dbReference type="SUPFAM" id="SSF46894">
    <property type="entry name" value="C-terminal effector domain of the bipartite response regulators"/>
    <property type="match status" value="1"/>
</dbReference>
<dbReference type="InterPro" id="IPR016032">
    <property type="entry name" value="Sig_transdc_resp-reg_C-effctor"/>
</dbReference>
<feature type="domain" description="Response regulatory" evidence="8">
    <location>
        <begin position="3"/>
        <end position="116"/>
    </location>
</feature>
<dbReference type="Gene3D" id="1.10.10.10">
    <property type="entry name" value="Winged helix-like DNA-binding domain superfamily/Winged helix DNA-binding domain"/>
    <property type="match status" value="1"/>
</dbReference>
<dbReference type="SUPFAM" id="SSF52172">
    <property type="entry name" value="CheY-like"/>
    <property type="match status" value="1"/>
</dbReference>
<dbReference type="CDD" id="cd18159">
    <property type="entry name" value="REC_OmpR_NsrR-like"/>
    <property type="match status" value="1"/>
</dbReference>
<dbReference type="InterPro" id="IPR036388">
    <property type="entry name" value="WH-like_DNA-bd_sf"/>
</dbReference>
<evidence type="ECO:0000256" key="5">
    <source>
        <dbReference type="ARBA" id="ARBA00024867"/>
    </source>
</evidence>
<keyword evidence="11" id="KW-1185">Reference proteome</keyword>
<evidence type="ECO:0000256" key="6">
    <source>
        <dbReference type="PROSITE-ProRule" id="PRU00169"/>
    </source>
</evidence>
<dbReference type="PROSITE" id="PS51755">
    <property type="entry name" value="OMPR_PHOB"/>
    <property type="match status" value="1"/>
</dbReference>
<dbReference type="InterPro" id="IPR001867">
    <property type="entry name" value="OmpR/PhoB-type_DNA-bd"/>
</dbReference>
<dbReference type="SMART" id="SM00862">
    <property type="entry name" value="Trans_reg_C"/>
    <property type="match status" value="1"/>
</dbReference>
<dbReference type="InterPro" id="IPR001789">
    <property type="entry name" value="Sig_transdc_resp-reg_receiver"/>
</dbReference>
<proteinExistence type="predicted"/>
<dbReference type="Gene3D" id="6.10.250.690">
    <property type="match status" value="1"/>
</dbReference>
<keyword evidence="3 7" id="KW-0238">DNA-binding</keyword>
<reference evidence="10 11" key="1">
    <citation type="submission" date="2020-11" db="EMBL/GenBank/DDBJ databases">
        <title>Fusibacter basophilias sp. nov.</title>
        <authorList>
            <person name="Qiu D."/>
        </authorList>
    </citation>
    <scope>NUCLEOTIDE SEQUENCE [LARGE SCALE GENOMIC DNA]</scope>
    <source>
        <strain evidence="10 11">Q10-2</strain>
    </source>
</reference>
<evidence type="ECO:0000256" key="3">
    <source>
        <dbReference type="ARBA" id="ARBA00023125"/>
    </source>
</evidence>
<evidence type="ECO:0000313" key="11">
    <source>
        <dbReference type="Proteomes" id="UP000614200"/>
    </source>
</evidence>